<dbReference type="KEGG" id="pmq:PM3016_6796"/>
<keyword evidence="1" id="KW-1133">Transmembrane helix</keyword>
<gene>
    <name evidence="2" type="ORF">PM3016_6796</name>
</gene>
<proteinExistence type="predicted"/>
<dbReference type="RefSeq" id="WP_014372421.1">
    <property type="nucleotide sequence ID" value="NC_016935.1"/>
</dbReference>
<evidence type="ECO:0000313" key="2">
    <source>
        <dbReference type="EMBL" id="AFC33400.1"/>
    </source>
</evidence>
<organism evidence="2 3">
    <name type="scientific">Paenibacillus mucilaginosus 3016</name>
    <dbReference type="NCBI Taxonomy" id="1116391"/>
    <lineage>
        <taxon>Bacteria</taxon>
        <taxon>Bacillati</taxon>
        <taxon>Bacillota</taxon>
        <taxon>Bacilli</taxon>
        <taxon>Bacillales</taxon>
        <taxon>Paenibacillaceae</taxon>
        <taxon>Paenibacillus</taxon>
    </lineage>
</organism>
<feature type="transmembrane region" description="Helical" evidence="1">
    <location>
        <begin position="173"/>
        <end position="194"/>
    </location>
</feature>
<feature type="transmembrane region" description="Helical" evidence="1">
    <location>
        <begin position="65"/>
        <end position="87"/>
    </location>
</feature>
<keyword evidence="1" id="KW-0812">Transmembrane</keyword>
<evidence type="ECO:0000256" key="1">
    <source>
        <dbReference type="SAM" id="Phobius"/>
    </source>
</evidence>
<protein>
    <submittedName>
        <fullName evidence="2">Uncharacterized protein</fullName>
    </submittedName>
</protein>
<feature type="transmembrane region" description="Helical" evidence="1">
    <location>
        <begin position="33"/>
        <end position="59"/>
    </location>
</feature>
<dbReference type="AlphaFoldDB" id="H6NPP4"/>
<sequence>MKFPWYEYAANIATIVIGAAGSLFLIKRDWKRYGLLFLLSGAVGTGLCYAFVLAGLYIFPNRPIQTIWSLPFLVMVTFVPFTVLAGVQFSPQRWIWKIPYYWAIVHIAVVSEVVLLAYTGIFRFTFGWDLWDSYTAWWLFYLIFEWIGGKIIPPRLRTPLSGRQFRYGRWAWIVFHTIVISTIFAFGVFVGFTMKQ</sequence>
<dbReference type="Proteomes" id="UP000007523">
    <property type="component" value="Chromosome"/>
</dbReference>
<dbReference type="InterPro" id="IPR048147">
    <property type="entry name" value="CBO0543-like"/>
</dbReference>
<feature type="transmembrane region" description="Helical" evidence="1">
    <location>
        <begin position="6"/>
        <end position="26"/>
    </location>
</feature>
<reference evidence="2 3" key="1">
    <citation type="journal article" date="2012" name="J. Bacteriol.">
        <title>Complete Genome Sequence of Paenibacillus mucilaginosus 3016, a Bacterium Functional as Microbial Fertilizer.</title>
        <authorList>
            <person name="Ma M."/>
            <person name="Wang Z."/>
            <person name="Li L."/>
            <person name="Jiang X."/>
            <person name="Guan D."/>
            <person name="Cao F."/>
            <person name="Chen H."/>
            <person name="Wang X."/>
            <person name="Shen D."/>
            <person name="Du B."/>
            <person name="Li J."/>
        </authorList>
    </citation>
    <scope>NUCLEOTIDE SEQUENCE [LARGE SCALE GENOMIC DNA]</scope>
    <source>
        <strain evidence="2 3">3016</strain>
    </source>
</reference>
<dbReference type="NCBIfam" id="NF041644">
    <property type="entry name" value="CBO0543_fam"/>
    <property type="match status" value="1"/>
</dbReference>
<dbReference type="HOGENOM" id="CLU_119464_0_0_9"/>
<dbReference type="EMBL" id="CP003235">
    <property type="protein sequence ID" value="AFC33400.1"/>
    <property type="molecule type" value="Genomic_DNA"/>
</dbReference>
<feature type="transmembrane region" description="Helical" evidence="1">
    <location>
        <begin position="134"/>
        <end position="152"/>
    </location>
</feature>
<dbReference type="STRING" id="1116391.PM3016_6796"/>
<name>H6NPP4_9BACL</name>
<keyword evidence="1" id="KW-0472">Membrane</keyword>
<keyword evidence="3" id="KW-1185">Reference proteome</keyword>
<evidence type="ECO:0000313" key="3">
    <source>
        <dbReference type="Proteomes" id="UP000007523"/>
    </source>
</evidence>
<accession>H6NPP4</accession>
<feature type="transmembrane region" description="Helical" evidence="1">
    <location>
        <begin position="99"/>
        <end position="122"/>
    </location>
</feature>